<protein>
    <submittedName>
        <fullName evidence="2">SFRICE_018232</fullName>
    </submittedName>
</protein>
<dbReference type="AlphaFoldDB" id="A0A2H1VAD2"/>
<proteinExistence type="predicted"/>
<evidence type="ECO:0000256" key="1">
    <source>
        <dbReference type="SAM" id="MobiDB-lite"/>
    </source>
</evidence>
<organism evidence="2">
    <name type="scientific">Spodoptera frugiperda</name>
    <name type="common">Fall armyworm</name>
    <dbReference type="NCBI Taxonomy" id="7108"/>
    <lineage>
        <taxon>Eukaryota</taxon>
        <taxon>Metazoa</taxon>
        <taxon>Ecdysozoa</taxon>
        <taxon>Arthropoda</taxon>
        <taxon>Hexapoda</taxon>
        <taxon>Insecta</taxon>
        <taxon>Pterygota</taxon>
        <taxon>Neoptera</taxon>
        <taxon>Endopterygota</taxon>
        <taxon>Lepidoptera</taxon>
        <taxon>Glossata</taxon>
        <taxon>Ditrysia</taxon>
        <taxon>Noctuoidea</taxon>
        <taxon>Noctuidae</taxon>
        <taxon>Amphipyrinae</taxon>
        <taxon>Spodoptera</taxon>
    </lineage>
</organism>
<feature type="region of interest" description="Disordered" evidence="1">
    <location>
        <begin position="1"/>
        <end position="48"/>
    </location>
</feature>
<reference evidence="2" key="1">
    <citation type="submission" date="2016-07" db="EMBL/GenBank/DDBJ databases">
        <authorList>
            <person name="Bretaudeau A."/>
        </authorList>
    </citation>
    <scope>NUCLEOTIDE SEQUENCE</scope>
    <source>
        <strain evidence="2">Rice</strain>
        <tissue evidence="2">Whole body</tissue>
    </source>
</reference>
<dbReference type="EMBL" id="ODYU01001501">
    <property type="protein sequence ID" value="SOQ37798.1"/>
    <property type="molecule type" value="Genomic_DNA"/>
</dbReference>
<name>A0A2H1VAD2_SPOFR</name>
<accession>A0A2H1VAD2</accession>
<evidence type="ECO:0000313" key="2">
    <source>
        <dbReference type="EMBL" id="SOQ37798.1"/>
    </source>
</evidence>
<gene>
    <name evidence="2" type="ORF">SFRICE_018232</name>
</gene>
<sequence length="82" mass="8845">MTLSYPSGVKVEDGETERKFDDDFKLSKEDSAKPVAPANDGDADKTSDVLDDEVRDCSPVIVHNTCSDGLVRVGNVCLSPDK</sequence>
<feature type="compositionally biased region" description="Basic and acidic residues" evidence="1">
    <location>
        <begin position="10"/>
        <end position="32"/>
    </location>
</feature>